<dbReference type="SUPFAM" id="SSF54427">
    <property type="entry name" value="NTF2-like"/>
    <property type="match status" value="1"/>
</dbReference>
<reference evidence="1 2" key="1">
    <citation type="submission" date="2021-01" db="EMBL/GenBank/DDBJ databases">
        <title>Whole genome shotgun sequence of Planotetraspora kaengkrachanensis NBRC 104272.</title>
        <authorList>
            <person name="Komaki H."/>
            <person name="Tamura T."/>
        </authorList>
    </citation>
    <scope>NUCLEOTIDE SEQUENCE [LARGE SCALE GENOMIC DNA]</scope>
    <source>
        <strain evidence="1 2">NBRC 104272</strain>
    </source>
</reference>
<evidence type="ECO:0000313" key="2">
    <source>
        <dbReference type="Proteomes" id="UP000630097"/>
    </source>
</evidence>
<name>A0A8J3PUS3_9ACTN</name>
<accession>A0A8J3PUS3</accession>
<dbReference type="Proteomes" id="UP000630097">
    <property type="component" value="Unassembled WGS sequence"/>
</dbReference>
<evidence type="ECO:0000313" key="1">
    <source>
        <dbReference type="EMBL" id="GIG81429.1"/>
    </source>
</evidence>
<dbReference type="InterPro" id="IPR032710">
    <property type="entry name" value="NTF2-like_dom_sf"/>
</dbReference>
<gene>
    <name evidence="1" type="ORF">Pka01_45560</name>
</gene>
<protein>
    <recommendedName>
        <fullName evidence="3">SnoaL-like polyketide cyclase</fullName>
    </recommendedName>
</protein>
<dbReference type="EMBL" id="BONV01000020">
    <property type="protein sequence ID" value="GIG81429.1"/>
    <property type="molecule type" value="Genomic_DNA"/>
</dbReference>
<dbReference type="RefSeq" id="WP_203884805.1">
    <property type="nucleotide sequence ID" value="NZ_BAABHH010000004.1"/>
</dbReference>
<keyword evidence="2" id="KW-1185">Reference proteome</keyword>
<dbReference type="InterPro" id="IPR009959">
    <property type="entry name" value="Cyclase_SnoaL-like"/>
</dbReference>
<dbReference type="Pfam" id="PF07366">
    <property type="entry name" value="SnoaL"/>
    <property type="match status" value="1"/>
</dbReference>
<dbReference type="GO" id="GO:0030638">
    <property type="term" value="P:polyketide metabolic process"/>
    <property type="evidence" value="ECO:0007669"/>
    <property type="project" value="InterPro"/>
</dbReference>
<evidence type="ECO:0008006" key="3">
    <source>
        <dbReference type="Google" id="ProtNLM"/>
    </source>
</evidence>
<organism evidence="1 2">
    <name type="scientific">Planotetraspora kaengkrachanensis</name>
    <dbReference type="NCBI Taxonomy" id="575193"/>
    <lineage>
        <taxon>Bacteria</taxon>
        <taxon>Bacillati</taxon>
        <taxon>Actinomycetota</taxon>
        <taxon>Actinomycetes</taxon>
        <taxon>Streptosporangiales</taxon>
        <taxon>Streptosporangiaceae</taxon>
        <taxon>Planotetraspora</taxon>
    </lineage>
</organism>
<comment type="caution">
    <text evidence="1">The sequence shown here is derived from an EMBL/GenBank/DDBJ whole genome shotgun (WGS) entry which is preliminary data.</text>
</comment>
<dbReference type="Gene3D" id="3.10.450.50">
    <property type="match status" value="1"/>
</dbReference>
<proteinExistence type="predicted"/>
<dbReference type="AlphaFoldDB" id="A0A8J3PUS3"/>
<sequence length="145" mass="16302">MSTFWDLKHQLGEAINAHDLHRVLDCYSPDAVYVTPSGVLEGHEQIAWHYEQLFKGFSDLHLTPWFELGDCDNPVVTEWTVTGTHTGPLLLPDGRELEATGRRITVRSTCSAFVANDKIETHREYFDQLELYSQLGLSLTGPASA</sequence>